<proteinExistence type="predicted"/>
<organism evidence="7 8">
    <name type="scientific">Rhodoblastus sphagnicola</name>
    <dbReference type="NCBI Taxonomy" id="333368"/>
    <lineage>
        <taxon>Bacteria</taxon>
        <taxon>Pseudomonadati</taxon>
        <taxon>Pseudomonadota</taxon>
        <taxon>Alphaproteobacteria</taxon>
        <taxon>Hyphomicrobiales</taxon>
        <taxon>Rhodoblastaceae</taxon>
        <taxon>Rhodoblastus</taxon>
    </lineage>
</organism>
<evidence type="ECO:0000313" key="8">
    <source>
        <dbReference type="Proteomes" id="UP000239089"/>
    </source>
</evidence>
<protein>
    <recommendedName>
        <fullName evidence="6">Single Cache domain-containing protein</fullName>
    </recommendedName>
</protein>
<dbReference type="InterPro" id="IPR033480">
    <property type="entry name" value="sCache_2"/>
</dbReference>
<dbReference type="AlphaFoldDB" id="A0A2S6NDX2"/>
<name>A0A2S6NDX2_9HYPH</name>
<keyword evidence="3" id="KW-0812">Transmembrane</keyword>
<evidence type="ECO:0000256" key="2">
    <source>
        <dbReference type="ARBA" id="ARBA00022475"/>
    </source>
</evidence>
<feature type="domain" description="Single Cache" evidence="6">
    <location>
        <begin position="83"/>
        <end position="169"/>
    </location>
</feature>
<evidence type="ECO:0000259" key="6">
    <source>
        <dbReference type="Pfam" id="PF17200"/>
    </source>
</evidence>
<comment type="caution">
    <text evidence="7">The sequence shown here is derived from an EMBL/GenBank/DDBJ whole genome shotgun (WGS) entry which is preliminary data.</text>
</comment>
<keyword evidence="2" id="KW-1003">Cell membrane</keyword>
<accession>A0A2S6NDX2</accession>
<evidence type="ECO:0000256" key="3">
    <source>
        <dbReference type="ARBA" id="ARBA00022692"/>
    </source>
</evidence>
<dbReference type="Pfam" id="PF17200">
    <property type="entry name" value="sCache_2"/>
    <property type="match status" value="1"/>
</dbReference>
<gene>
    <name evidence="7" type="ORF">CCR94_03975</name>
</gene>
<sequence>MPPRAPSPDARVEIRHQGGNDMVRKIIIAATGAVLALSSAAFAQQAGRLADGAEARAMLENVVIEVKVNREQAFEMFNAGGGRFLNGDIYVFCTNAGNGKFVAMGNGNAKDLLGQDVRTLKDATGKAYGQEIFAAGQKPEGEITEVSYLFAKPSDPKPAAKTSFVTRVDEDFACGVGYYK</sequence>
<keyword evidence="5" id="KW-0472">Membrane</keyword>
<comment type="subcellular location">
    <subcellularLocation>
        <location evidence="1">Cell membrane</location>
        <topology evidence="1">Multi-pass membrane protein</topology>
    </subcellularLocation>
</comment>
<evidence type="ECO:0000256" key="4">
    <source>
        <dbReference type="ARBA" id="ARBA00022989"/>
    </source>
</evidence>
<evidence type="ECO:0000256" key="5">
    <source>
        <dbReference type="ARBA" id="ARBA00023136"/>
    </source>
</evidence>
<dbReference type="EMBL" id="NHSJ01000034">
    <property type="protein sequence ID" value="PPQ32803.1"/>
    <property type="molecule type" value="Genomic_DNA"/>
</dbReference>
<dbReference type="Gene3D" id="3.30.450.20">
    <property type="entry name" value="PAS domain"/>
    <property type="match status" value="1"/>
</dbReference>
<evidence type="ECO:0000313" key="7">
    <source>
        <dbReference type="EMBL" id="PPQ32803.1"/>
    </source>
</evidence>
<keyword evidence="8" id="KW-1185">Reference proteome</keyword>
<keyword evidence="4" id="KW-1133">Transmembrane helix</keyword>
<dbReference type="GO" id="GO:0005886">
    <property type="term" value="C:plasma membrane"/>
    <property type="evidence" value="ECO:0007669"/>
    <property type="project" value="UniProtKB-SubCell"/>
</dbReference>
<dbReference type="Proteomes" id="UP000239089">
    <property type="component" value="Unassembled WGS sequence"/>
</dbReference>
<reference evidence="7 8" key="1">
    <citation type="journal article" date="2018" name="Arch. Microbiol.">
        <title>New insights into the metabolic potential of the phototrophic purple bacterium Rhodopila globiformis DSM 161(T) from its draft genome sequence and evidence for a vanadium-dependent nitrogenase.</title>
        <authorList>
            <person name="Imhoff J.F."/>
            <person name="Rahn T."/>
            <person name="Kunzel S."/>
            <person name="Neulinger S.C."/>
        </authorList>
    </citation>
    <scope>NUCLEOTIDE SEQUENCE [LARGE SCALE GENOMIC DNA]</scope>
    <source>
        <strain evidence="7 8">DSM 16996</strain>
    </source>
</reference>
<evidence type="ECO:0000256" key="1">
    <source>
        <dbReference type="ARBA" id="ARBA00004651"/>
    </source>
</evidence>